<accession>A0A8J8NYN6</accession>
<keyword evidence="2" id="KW-1185">Reference proteome</keyword>
<protein>
    <submittedName>
        <fullName evidence="1">Uncharacterized protein</fullName>
    </submittedName>
</protein>
<proteinExistence type="predicted"/>
<sequence>MTAPLSRYMRFALKSGESICRYLGSMRLKSFSMRAMSRMASREQLKKADITCLKWACSSGSSRGESVWSGYYYSIELKYYYNQQSRSLLEALKVNYRKECQHQLDSLAYQQNDSHNDLKRKCICLQHHVVYIAYEAWYHEYCEYDDNRAGLRLVPLAAAVNAEILQCGKQYHAYLLKLEVAIRVDQLVLLVVQEHKGHHSPQELEVAFKLQEDLERHVGDRGCFSDDLGLLLGRRRIVVLLGCCVHYIQI</sequence>
<name>A0A8J8NYN6_HALGN</name>
<comment type="caution">
    <text evidence="1">The sequence shown here is derived from an EMBL/GenBank/DDBJ whole genome shotgun (WGS) entry which is preliminary data.</text>
</comment>
<gene>
    <name evidence="1" type="ORF">FGO68_gene10940</name>
</gene>
<reference evidence="1" key="1">
    <citation type="submission" date="2019-06" db="EMBL/GenBank/DDBJ databases">
        <authorList>
            <person name="Zheng W."/>
        </authorList>
    </citation>
    <scope>NUCLEOTIDE SEQUENCE</scope>
    <source>
        <strain evidence="1">QDHG01</strain>
    </source>
</reference>
<dbReference type="AlphaFoldDB" id="A0A8J8NYN6"/>
<evidence type="ECO:0000313" key="1">
    <source>
        <dbReference type="EMBL" id="TNV83817.1"/>
    </source>
</evidence>
<dbReference type="Proteomes" id="UP000785679">
    <property type="component" value="Unassembled WGS sequence"/>
</dbReference>
<evidence type="ECO:0000313" key="2">
    <source>
        <dbReference type="Proteomes" id="UP000785679"/>
    </source>
</evidence>
<dbReference type="EMBL" id="RRYP01003414">
    <property type="protein sequence ID" value="TNV83817.1"/>
    <property type="molecule type" value="Genomic_DNA"/>
</dbReference>
<organism evidence="1 2">
    <name type="scientific">Halteria grandinella</name>
    <dbReference type="NCBI Taxonomy" id="5974"/>
    <lineage>
        <taxon>Eukaryota</taxon>
        <taxon>Sar</taxon>
        <taxon>Alveolata</taxon>
        <taxon>Ciliophora</taxon>
        <taxon>Intramacronucleata</taxon>
        <taxon>Spirotrichea</taxon>
        <taxon>Stichotrichia</taxon>
        <taxon>Sporadotrichida</taxon>
        <taxon>Halteriidae</taxon>
        <taxon>Halteria</taxon>
    </lineage>
</organism>